<dbReference type="PANTHER" id="PTHR47506">
    <property type="entry name" value="TRANSCRIPTIONAL REGULATORY PROTEIN"/>
    <property type="match status" value="1"/>
</dbReference>
<evidence type="ECO:0000256" key="2">
    <source>
        <dbReference type="ARBA" id="ARBA00023125"/>
    </source>
</evidence>
<accession>A0A2P8DUJ2</accession>
<dbReference type="PANTHER" id="PTHR47506:SF1">
    <property type="entry name" value="HTH-TYPE TRANSCRIPTIONAL REGULATOR YJDC"/>
    <property type="match status" value="1"/>
</dbReference>
<sequence length="200" mass="20922">MADATAAGDGGLTPAARRILDVASELFYQRGIRAVGVDTIAAESGITKRTLYDRFGSKEALVAAYLGARDERWRAFVESRIAAVPAGSPARVLAPFDALAEWTAPPPSARGCAFLNAFGELPEPDHPARAVVIGEKTWLRDRFRALLAEAGAARPDGLAVQLLSLHEGAVVAYSMAGERGAAAEARAAARVLLDRAVAGG</sequence>
<dbReference type="Gene3D" id="1.10.357.10">
    <property type="entry name" value="Tetracycline Repressor, domain 2"/>
    <property type="match status" value="1"/>
</dbReference>
<comment type="caution">
    <text evidence="6">The sequence shown here is derived from an EMBL/GenBank/DDBJ whole genome shotgun (WGS) entry which is preliminary data.</text>
</comment>
<dbReference type="InterPro" id="IPR001647">
    <property type="entry name" value="HTH_TetR"/>
</dbReference>
<dbReference type="PROSITE" id="PS50977">
    <property type="entry name" value="HTH_TETR_2"/>
    <property type="match status" value="1"/>
</dbReference>
<feature type="domain" description="HTH tetR-type" evidence="5">
    <location>
        <begin position="13"/>
        <end position="73"/>
    </location>
</feature>
<dbReference type="Pfam" id="PF16925">
    <property type="entry name" value="TetR_C_13"/>
    <property type="match status" value="1"/>
</dbReference>
<organism evidence="6 7">
    <name type="scientific">Murinocardiopsis flavida</name>
    <dbReference type="NCBI Taxonomy" id="645275"/>
    <lineage>
        <taxon>Bacteria</taxon>
        <taxon>Bacillati</taxon>
        <taxon>Actinomycetota</taxon>
        <taxon>Actinomycetes</taxon>
        <taxon>Streptosporangiales</taxon>
        <taxon>Nocardiopsidaceae</taxon>
        <taxon>Murinocardiopsis</taxon>
    </lineage>
</organism>
<evidence type="ECO:0000313" key="6">
    <source>
        <dbReference type="EMBL" id="PSL00890.1"/>
    </source>
</evidence>
<feature type="DNA-binding region" description="H-T-H motif" evidence="4">
    <location>
        <begin position="36"/>
        <end position="55"/>
    </location>
</feature>
<evidence type="ECO:0000256" key="1">
    <source>
        <dbReference type="ARBA" id="ARBA00023015"/>
    </source>
</evidence>
<dbReference type="PRINTS" id="PR00455">
    <property type="entry name" value="HTHTETR"/>
</dbReference>
<gene>
    <name evidence="6" type="ORF">CLV63_101369</name>
</gene>
<dbReference type="SUPFAM" id="SSF46689">
    <property type="entry name" value="Homeodomain-like"/>
    <property type="match status" value="1"/>
</dbReference>
<dbReference type="GO" id="GO:0003677">
    <property type="term" value="F:DNA binding"/>
    <property type="evidence" value="ECO:0007669"/>
    <property type="project" value="UniProtKB-UniRule"/>
</dbReference>
<evidence type="ECO:0000256" key="4">
    <source>
        <dbReference type="PROSITE-ProRule" id="PRU00335"/>
    </source>
</evidence>
<dbReference type="InterPro" id="IPR011075">
    <property type="entry name" value="TetR_C"/>
</dbReference>
<dbReference type="SUPFAM" id="SSF48498">
    <property type="entry name" value="Tetracyclin repressor-like, C-terminal domain"/>
    <property type="match status" value="1"/>
</dbReference>
<dbReference type="InterPro" id="IPR036271">
    <property type="entry name" value="Tet_transcr_reg_TetR-rel_C_sf"/>
</dbReference>
<keyword evidence="3" id="KW-0804">Transcription</keyword>
<dbReference type="EMBL" id="PYGA01000001">
    <property type="protein sequence ID" value="PSL00890.1"/>
    <property type="molecule type" value="Genomic_DNA"/>
</dbReference>
<dbReference type="OrthoDB" id="4214267at2"/>
<keyword evidence="2 4" id="KW-0238">DNA-binding</keyword>
<dbReference type="AlphaFoldDB" id="A0A2P8DUJ2"/>
<reference evidence="6 7" key="1">
    <citation type="submission" date="2018-03" db="EMBL/GenBank/DDBJ databases">
        <title>Genomic Encyclopedia of Archaeal and Bacterial Type Strains, Phase II (KMG-II): from individual species to whole genera.</title>
        <authorList>
            <person name="Goeker M."/>
        </authorList>
    </citation>
    <scope>NUCLEOTIDE SEQUENCE [LARGE SCALE GENOMIC DNA]</scope>
    <source>
        <strain evidence="6 7">DSM 45312</strain>
    </source>
</reference>
<name>A0A2P8DUJ2_9ACTN</name>
<protein>
    <submittedName>
        <fullName evidence="6">TetR family transcriptional regulator</fullName>
    </submittedName>
</protein>
<evidence type="ECO:0000259" key="5">
    <source>
        <dbReference type="PROSITE" id="PS50977"/>
    </source>
</evidence>
<dbReference type="InterPro" id="IPR009057">
    <property type="entry name" value="Homeodomain-like_sf"/>
</dbReference>
<keyword evidence="7" id="KW-1185">Reference proteome</keyword>
<keyword evidence="1" id="KW-0805">Transcription regulation</keyword>
<evidence type="ECO:0000313" key="7">
    <source>
        <dbReference type="Proteomes" id="UP000240542"/>
    </source>
</evidence>
<dbReference type="RefSeq" id="WP_106581063.1">
    <property type="nucleotide sequence ID" value="NZ_PYGA01000001.1"/>
</dbReference>
<dbReference type="Pfam" id="PF00440">
    <property type="entry name" value="TetR_N"/>
    <property type="match status" value="1"/>
</dbReference>
<dbReference type="Proteomes" id="UP000240542">
    <property type="component" value="Unassembled WGS sequence"/>
</dbReference>
<evidence type="ECO:0000256" key="3">
    <source>
        <dbReference type="ARBA" id="ARBA00023163"/>
    </source>
</evidence>
<proteinExistence type="predicted"/>